<name>A0ACC1XEH4_MELAZ</name>
<evidence type="ECO:0000313" key="1">
    <source>
        <dbReference type="EMBL" id="KAJ4709790.1"/>
    </source>
</evidence>
<accession>A0ACC1XEH4</accession>
<organism evidence="1 2">
    <name type="scientific">Melia azedarach</name>
    <name type="common">Chinaberry tree</name>
    <dbReference type="NCBI Taxonomy" id="155640"/>
    <lineage>
        <taxon>Eukaryota</taxon>
        <taxon>Viridiplantae</taxon>
        <taxon>Streptophyta</taxon>
        <taxon>Embryophyta</taxon>
        <taxon>Tracheophyta</taxon>
        <taxon>Spermatophyta</taxon>
        <taxon>Magnoliopsida</taxon>
        <taxon>eudicotyledons</taxon>
        <taxon>Gunneridae</taxon>
        <taxon>Pentapetalae</taxon>
        <taxon>rosids</taxon>
        <taxon>malvids</taxon>
        <taxon>Sapindales</taxon>
        <taxon>Meliaceae</taxon>
        <taxon>Melia</taxon>
    </lineage>
</organism>
<dbReference type="EMBL" id="CM051402">
    <property type="protein sequence ID" value="KAJ4709790.1"/>
    <property type="molecule type" value="Genomic_DNA"/>
</dbReference>
<comment type="caution">
    <text evidence="1">The sequence shown here is derived from an EMBL/GenBank/DDBJ whole genome shotgun (WGS) entry which is preliminary data.</text>
</comment>
<gene>
    <name evidence="1" type="ORF">OWV82_016058</name>
</gene>
<protein>
    <submittedName>
        <fullName evidence="1">Auxin efflux carrier family protein</fullName>
    </submittedName>
</protein>
<proteinExistence type="predicted"/>
<keyword evidence="2" id="KW-1185">Reference proteome</keyword>
<evidence type="ECO:0000313" key="2">
    <source>
        <dbReference type="Proteomes" id="UP001164539"/>
    </source>
</evidence>
<dbReference type="Proteomes" id="UP001164539">
    <property type="component" value="Chromosome 9"/>
</dbReference>
<sequence length="451" mass="49661">MSGHTVELSQNGIRTSEQDVLSAIMPLMKLISLTLIGLILAHPRTKMVPRATFRLLSKLVFALFLPCLIFTELGESITLQNMAHWWFIPVNVLISTIIGFFLGCLVVIVCRPPPEFNRFTIIMTAFGNSGNLSLAIVGSVCHTQDNPFGSHCHSRGVAYVSFAQWVAVILVYTLVYHMMEPPLEYYEVIEEGDIMEEQPAVNNVSRPLLVEAEWPGIEEKETAHCKTPFLARIFNSISSFSQTTFPDLELSAEGSSSSPRSLRCLAEPRVVRRIRIAAEQTPIQHILQPPTIASLLAIIIGTVPQLKTFVFGKDAPLSFITDSLEILAGAMVPSVMLILGGMLAEGPNDSTLGRRTIIGVIIARLLVLPLIGIGIVEVADKLHLLVEGDAMYRFVLLLQYTTPSAILLGAIASLRGYAVKEASALLFWQHAFALLSLSLYIIVYFKLLSYV</sequence>
<reference evidence="1 2" key="1">
    <citation type="journal article" date="2023" name="Science">
        <title>Complex scaffold remodeling in plant triterpene biosynthesis.</title>
        <authorList>
            <person name="De La Pena R."/>
            <person name="Hodgson H."/>
            <person name="Liu J.C."/>
            <person name="Stephenson M.J."/>
            <person name="Martin A.C."/>
            <person name="Owen C."/>
            <person name="Harkess A."/>
            <person name="Leebens-Mack J."/>
            <person name="Jimenez L.E."/>
            <person name="Osbourn A."/>
            <person name="Sattely E.S."/>
        </authorList>
    </citation>
    <scope>NUCLEOTIDE SEQUENCE [LARGE SCALE GENOMIC DNA]</scope>
    <source>
        <strain evidence="2">cv. JPN11</strain>
        <tissue evidence="1">Leaf</tissue>
    </source>
</reference>